<proteinExistence type="predicted"/>
<evidence type="ECO:0000256" key="1">
    <source>
        <dbReference type="SAM" id="MobiDB-lite"/>
    </source>
</evidence>
<sequence>MLAWAMAPERLTSIFSGKSSSDGTALLSLMVQDRMEGDKTHSVNGTTDIHKSSQHGTSKKVLGGVTTDNPNAHRNDQGKRKIVFNKKAEAQKKGNGKIAQLLKILDTQPQARKLWGAMLANAVLEGRHTSLMKEFTAQHAHELVRIAQRYGSKLDLIEVTNKHNRATTGKGITMNDYLEKLEGACARTLNPDIKQGEKGAPKVDRENQHVVHDKGLEKEKGKFEGIAEEARSIPTSVVSAKPDSGRYMVDEIGNANYSVGSTLSLRFVGTYQGKSARFEKVVVTIVAPPKTVKGVKYVKVTYAYDQYIQPEGRAQKIYFKKDDTKTFYVKIN</sequence>
<dbReference type="AlphaFoldDB" id="A1ZXN9"/>
<name>A1ZXN9_MICM2</name>
<gene>
    <name evidence="2" type="ORF">M23134_06709</name>
</gene>
<reference evidence="2 3" key="1">
    <citation type="submission" date="2007-01" db="EMBL/GenBank/DDBJ databases">
        <authorList>
            <person name="Haygood M."/>
            <person name="Podell S."/>
            <person name="Anderson C."/>
            <person name="Hopkinson B."/>
            <person name="Roe K."/>
            <person name="Barbeau K."/>
            <person name="Gaasterland T."/>
            <person name="Ferriera S."/>
            <person name="Johnson J."/>
            <person name="Kravitz S."/>
            <person name="Beeson K."/>
            <person name="Sutton G."/>
            <person name="Rogers Y.-H."/>
            <person name="Friedman R."/>
            <person name="Frazier M."/>
            <person name="Venter J.C."/>
        </authorList>
    </citation>
    <scope>NUCLEOTIDE SEQUENCE [LARGE SCALE GENOMIC DNA]</scope>
    <source>
        <strain evidence="2 3">ATCC 23134</strain>
    </source>
</reference>
<comment type="caution">
    <text evidence="2">The sequence shown here is derived from an EMBL/GenBank/DDBJ whole genome shotgun (WGS) entry which is preliminary data.</text>
</comment>
<feature type="region of interest" description="Disordered" evidence="1">
    <location>
        <begin position="38"/>
        <end position="76"/>
    </location>
</feature>
<accession>A1ZXN9</accession>
<organism evidence="2 3">
    <name type="scientific">Microscilla marina ATCC 23134</name>
    <dbReference type="NCBI Taxonomy" id="313606"/>
    <lineage>
        <taxon>Bacteria</taxon>
        <taxon>Pseudomonadati</taxon>
        <taxon>Bacteroidota</taxon>
        <taxon>Cytophagia</taxon>
        <taxon>Cytophagales</taxon>
        <taxon>Microscillaceae</taxon>
        <taxon>Microscilla</taxon>
    </lineage>
</organism>
<protein>
    <submittedName>
        <fullName evidence="2">Uncharacterized protein</fullName>
    </submittedName>
</protein>
<evidence type="ECO:0000313" key="2">
    <source>
        <dbReference type="EMBL" id="EAY24817.1"/>
    </source>
</evidence>
<dbReference type="Proteomes" id="UP000004095">
    <property type="component" value="Unassembled WGS sequence"/>
</dbReference>
<dbReference type="EMBL" id="AAWS01000060">
    <property type="protein sequence ID" value="EAY24817.1"/>
    <property type="molecule type" value="Genomic_DNA"/>
</dbReference>
<keyword evidence="3" id="KW-1185">Reference proteome</keyword>
<evidence type="ECO:0000313" key="3">
    <source>
        <dbReference type="Proteomes" id="UP000004095"/>
    </source>
</evidence>